<keyword evidence="1" id="KW-0732">Signal</keyword>
<proteinExistence type="predicted"/>
<protein>
    <submittedName>
        <fullName evidence="2">Uncharacterized protein</fullName>
    </submittedName>
</protein>
<name>A0A8X6JBH8_TRICU</name>
<evidence type="ECO:0000313" key="3">
    <source>
        <dbReference type="Proteomes" id="UP000887116"/>
    </source>
</evidence>
<evidence type="ECO:0000256" key="1">
    <source>
        <dbReference type="SAM" id="SignalP"/>
    </source>
</evidence>
<dbReference type="Proteomes" id="UP000887116">
    <property type="component" value="Unassembled WGS sequence"/>
</dbReference>
<accession>A0A8X6JBH8</accession>
<comment type="caution">
    <text evidence="2">The sequence shown here is derived from an EMBL/GenBank/DDBJ whole genome shotgun (WGS) entry which is preliminary data.</text>
</comment>
<organism evidence="2 3">
    <name type="scientific">Trichonephila clavata</name>
    <name type="common">Joro spider</name>
    <name type="synonym">Nephila clavata</name>
    <dbReference type="NCBI Taxonomy" id="2740835"/>
    <lineage>
        <taxon>Eukaryota</taxon>
        <taxon>Metazoa</taxon>
        <taxon>Ecdysozoa</taxon>
        <taxon>Arthropoda</taxon>
        <taxon>Chelicerata</taxon>
        <taxon>Arachnida</taxon>
        <taxon>Araneae</taxon>
        <taxon>Araneomorphae</taxon>
        <taxon>Entelegynae</taxon>
        <taxon>Araneoidea</taxon>
        <taxon>Nephilidae</taxon>
        <taxon>Trichonephila</taxon>
    </lineage>
</organism>
<dbReference type="EMBL" id="BMAO01015213">
    <property type="protein sequence ID" value="GFR00246.1"/>
    <property type="molecule type" value="Genomic_DNA"/>
</dbReference>
<gene>
    <name evidence="2" type="primary">AVEN_74546_1</name>
    <name evidence="2" type="ORF">TNCT_189321</name>
</gene>
<reference evidence="2" key="1">
    <citation type="submission" date="2020-07" db="EMBL/GenBank/DDBJ databases">
        <title>Multicomponent nature underlies the extraordinary mechanical properties of spider dragline silk.</title>
        <authorList>
            <person name="Kono N."/>
            <person name="Nakamura H."/>
            <person name="Mori M."/>
            <person name="Yoshida Y."/>
            <person name="Ohtoshi R."/>
            <person name="Malay A.D."/>
            <person name="Moran D.A.P."/>
            <person name="Tomita M."/>
            <person name="Numata K."/>
            <person name="Arakawa K."/>
        </authorList>
    </citation>
    <scope>NUCLEOTIDE SEQUENCE</scope>
</reference>
<keyword evidence="3" id="KW-1185">Reference proteome</keyword>
<feature type="chain" id="PRO_5036486406" evidence="1">
    <location>
        <begin position="25"/>
        <end position="273"/>
    </location>
</feature>
<sequence>MVMIRINHCIICVILLCWLDTVSTSEVFVTTTQFHFWFNDKLHKDWILESYEDSHMVTCLQKCRSDSDCTGLALGPVQEDTDDYARTCHTLKGINEMDCSSDEDCKQEGFQVYHVPKNMMEEGVKVNRRPLYVLETTGPSSMYWVCQRKNAPLFTDVTMEVDCKDAFNDNVYEMDIPKTAYKPFSGRLGCEEKQTVTGIDICFEGDLKYVAIECNTLTYNYKLEGSVEKSGNSKETPSKAACPGEKALISLQLHKDEEGKIQVSIECDKIVRK</sequence>
<evidence type="ECO:0000313" key="2">
    <source>
        <dbReference type="EMBL" id="GFR00246.1"/>
    </source>
</evidence>
<dbReference type="AlphaFoldDB" id="A0A8X6JBH8"/>
<feature type="signal peptide" evidence="1">
    <location>
        <begin position="1"/>
        <end position="24"/>
    </location>
</feature>
<dbReference type="OrthoDB" id="6436482at2759"/>